<dbReference type="InterPro" id="IPR056909">
    <property type="entry name" value="SU10_portal"/>
</dbReference>
<accession>A0ABP8V9V0</accession>
<dbReference type="Pfam" id="PF23899">
    <property type="entry name" value="SU10_portal"/>
    <property type="match status" value="1"/>
</dbReference>
<comment type="caution">
    <text evidence="2">The sequence shown here is derived from an EMBL/GenBank/DDBJ whole genome shotgun (WGS) entry which is preliminary data.</text>
</comment>
<keyword evidence="3" id="KW-1185">Reference proteome</keyword>
<proteinExistence type="predicted"/>
<name>A0ABP8V9V0_9GAMM</name>
<evidence type="ECO:0000313" key="2">
    <source>
        <dbReference type="EMBL" id="GAA4652537.1"/>
    </source>
</evidence>
<gene>
    <name evidence="2" type="ORF">GCM10023116_48210</name>
</gene>
<dbReference type="EMBL" id="BAABFL010000477">
    <property type="protein sequence ID" value="GAA4652537.1"/>
    <property type="molecule type" value="Genomic_DNA"/>
</dbReference>
<reference evidence="3" key="1">
    <citation type="journal article" date="2019" name="Int. J. Syst. Evol. Microbiol.">
        <title>The Global Catalogue of Microorganisms (GCM) 10K type strain sequencing project: providing services to taxonomists for standard genome sequencing and annotation.</title>
        <authorList>
            <consortium name="The Broad Institute Genomics Platform"/>
            <consortium name="The Broad Institute Genome Sequencing Center for Infectious Disease"/>
            <person name="Wu L."/>
            <person name="Ma J."/>
        </authorList>
    </citation>
    <scope>NUCLEOTIDE SEQUENCE [LARGE SCALE GENOMIC DNA]</scope>
    <source>
        <strain evidence="3">JCM 17805</strain>
    </source>
</reference>
<sequence>MDYMDSLTDGVIVDLSNLAGLLTNYEDISSHLHEDQERKIVDYVKSMLRMSHAKISKRYDHWQEADRAHDVYVPPDATDFREKAVISDTRAVADTVLTYMMSALAGRNPMFQLEGLDRDSRKTGSVLERILHQQMRRGAGEARLAQMMLDNIRYGISPTKIVWDNQNNTNKMINFDPRRTFPDPRITWGDWERMQFCVFVDYASTSALVQSGLYPRLKHDPKLRTRQANPKSGWEAHRWNREEGRGYSIDPTDPLEKENSANGSFTLGDARVVDEAWVRLAGYEIGMPNIEQIWLVMTIVDESHVIRLQLNPYGRQFPINLGGFFLDGHKTFPQGLYDVMLPMHNIATWLMRSRIDNVQAALNNLIFADPTQVSIPDLIDRNPWGVVRTMPGSKPGDGVFIAQVPDVTRGHWNDIQALNELKQRVSAASDAQQGVPTTDVRTATEIQRMTQLGSQRLGILSRIASATIMRPCVRMMVGNIQDAIEVSGSIRMDPYNTPGNLADMINDGYLDYNALDLQGNVDYLVVDGTLPIEPTRSPEVWMNMIQILTNTGLNMEYKVGRIAEEAIRAIGISDLDQFRISEEERQQGMSPSQQMAMMEKMRGASVQPQENVQREVEKGNLIPARQAG</sequence>
<organism evidence="2 3">
    <name type="scientific">Kistimonas scapharcae</name>
    <dbReference type="NCBI Taxonomy" id="1036133"/>
    <lineage>
        <taxon>Bacteria</taxon>
        <taxon>Pseudomonadati</taxon>
        <taxon>Pseudomonadota</taxon>
        <taxon>Gammaproteobacteria</taxon>
        <taxon>Oceanospirillales</taxon>
        <taxon>Endozoicomonadaceae</taxon>
        <taxon>Kistimonas</taxon>
    </lineage>
</organism>
<protein>
    <recommendedName>
        <fullName evidence="4">Portal protein</fullName>
    </recommendedName>
</protein>
<feature type="region of interest" description="Disordered" evidence="1">
    <location>
        <begin position="599"/>
        <end position="628"/>
    </location>
</feature>
<evidence type="ECO:0000313" key="3">
    <source>
        <dbReference type="Proteomes" id="UP001500604"/>
    </source>
</evidence>
<evidence type="ECO:0008006" key="4">
    <source>
        <dbReference type="Google" id="ProtNLM"/>
    </source>
</evidence>
<evidence type="ECO:0000256" key="1">
    <source>
        <dbReference type="SAM" id="MobiDB-lite"/>
    </source>
</evidence>
<dbReference type="Proteomes" id="UP001500604">
    <property type="component" value="Unassembled WGS sequence"/>
</dbReference>